<dbReference type="AlphaFoldDB" id="A0AAV7IEC8"/>
<dbReference type="GO" id="GO:1902936">
    <property type="term" value="F:phosphatidylinositol bisphosphate binding"/>
    <property type="evidence" value="ECO:0007669"/>
    <property type="project" value="TreeGrafter"/>
</dbReference>
<evidence type="ECO:0000313" key="2">
    <source>
        <dbReference type="EMBL" id="KAH0550615.1"/>
    </source>
</evidence>
<evidence type="ECO:0000313" key="3">
    <source>
        <dbReference type="Proteomes" id="UP000826195"/>
    </source>
</evidence>
<dbReference type="InterPro" id="IPR036865">
    <property type="entry name" value="CRAL-TRIO_dom_sf"/>
</dbReference>
<dbReference type="PANTHER" id="PTHR10174">
    <property type="entry name" value="ALPHA-TOCOPHEROL TRANSFER PROTEIN-RELATED"/>
    <property type="match status" value="1"/>
</dbReference>
<dbReference type="SUPFAM" id="SSF46938">
    <property type="entry name" value="CRAL/TRIO N-terminal domain"/>
    <property type="match status" value="1"/>
</dbReference>
<reference evidence="2 3" key="1">
    <citation type="journal article" date="2021" name="J. Hered.">
        <title>A chromosome-level genome assembly of the parasitoid wasp, Cotesia glomerata (Hymenoptera: Braconidae).</title>
        <authorList>
            <person name="Pinto B.J."/>
            <person name="Weis J.J."/>
            <person name="Gamble T."/>
            <person name="Ode P.J."/>
            <person name="Paul R."/>
            <person name="Zaspel J.M."/>
        </authorList>
    </citation>
    <scope>NUCLEOTIDE SEQUENCE [LARGE SCALE GENOMIC DNA]</scope>
    <source>
        <strain evidence="2">CgM1</strain>
    </source>
</reference>
<dbReference type="SUPFAM" id="SSF52087">
    <property type="entry name" value="CRAL/TRIO domain"/>
    <property type="match status" value="1"/>
</dbReference>
<dbReference type="PRINTS" id="PR00180">
    <property type="entry name" value="CRETINALDHBP"/>
</dbReference>
<dbReference type="EMBL" id="JAHXZJ010001864">
    <property type="protein sequence ID" value="KAH0550615.1"/>
    <property type="molecule type" value="Genomic_DNA"/>
</dbReference>
<dbReference type="Proteomes" id="UP000826195">
    <property type="component" value="Unassembled WGS sequence"/>
</dbReference>
<feature type="domain" description="CRAL-TRIO" evidence="1">
    <location>
        <begin position="81"/>
        <end position="244"/>
    </location>
</feature>
<dbReference type="Gene3D" id="3.40.525.10">
    <property type="entry name" value="CRAL-TRIO lipid binding domain"/>
    <property type="match status" value="1"/>
</dbReference>
<protein>
    <recommendedName>
        <fullName evidence="1">CRAL-TRIO domain-containing protein</fullName>
    </recommendedName>
</protein>
<dbReference type="InterPro" id="IPR036273">
    <property type="entry name" value="CRAL/TRIO_N_dom_sf"/>
</dbReference>
<dbReference type="SMART" id="SM00516">
    <property type="entry name" value="SEC14"/>
    <property type="match status" value="1"/>
</dbReference>
<gene>
    <name evidence="2" type="ORF">KQX54_020310</name>
</gene>
<dbReference type="PROSITE" id="PS50191">
    <property type="entry name" value="CRAL_TRIO"/>
    <property type="match status" value="1"/>
</dbReference>
<name>A0AAV7IEC8_COTGL</name>
<comment type="caution">
    <text evidence="2">The sequence shown here is derived from an EMBL/GenBank/DDBJ whole genome shotgun (WGS) entry which is preliminary data.</text>
</comment>
<evidence type="ECO:0000259" key="1">
    <source>
        <dbReference type="PROSITE" id="PS50191"/>
    </source>
</evidence>
<dbReference type="PANTHER" id="PTHR10174:SF213">
    <property type="entry name" value="CRAL-TRIO DOMAIN-CONTAINING PROTEIN"/>
    <property type="match status" value="1"/>
</dbReference>
<keyword evidence="3" id="KW-1185">Reference proteome</keyword>
<proteinExistence type="predicted"/>
<dbReference type="Pfam" id="PF00650">
    <property type="entry name" value="CRAL_TRIO"/>
    <property type="match status" value="1"/>
</dbReference>
<dbReference type="InterPro" id="IPR001251">
    <property type="entry name" value="CRAL-TRIO_dom"/>
</dbReference>
<dbReference type="CDD" id="cd00170">
    <property type="entry name" value="SEC14"/>
    <property type="match status" value="1"/>
</dbReference>
<sequence length="309" mass="36042">MKLGHTIEDSREKYPELTKEILDELRVWAVARGITQVPDEKLALFAHSCYFDLEAAKKCMTVYYKLRATVPEFFSNRDPLADYLQHSLRALQFVSLPKPDKNGNRIIFHRLADNRPNQYMFNDGIKLLQMSVDGSLYYEGCTPGYIFLFDMQGVGLGHLTRLSITSIRRFFEYLQEGLPVRLKGIHVLNAVWFMDKILALIRPFMKRELFDNLHLYTGDVKEIYQHIPPECLPKDFGGQLDSLETLHEEHCEKLYALRDYFLEEERLFRGWQTPEKKLSPGDLGSDPDIIHKIDINNCNDSNNFNENDK</sequence>
<dbReference type="GO" id="GO:0016020">
    <property type="term" value="C:membrane"/>
    <property type="evidence" value="ECO:0007669"/>
    <property type="project" value="TreeGrafter"/>
</dbReference>
<organism evidence="2 3">
    <name type="scientific">Cotesia glomerata</name>
    <name type="common">Lepidopteran parasitic wasp</name>
    <name type="synonym">Apanteles glomeratus</name>
    <dbReference type="NCBI Taxonomy" id="32391"/>
    <lineage>
        <taxon>Eukaryota</taxon>
        <taxon>Metazoa</taxon>
        <taxon>Ecdysozoa</taxon>
        <taxon>Arthropoda</taxon>
        <taxon>Hexapoda</taxon>
        <taxon>Insecta</taxon>
        <taxon>Pterygota</taxon>
        <taxon>Neoptera</taxon>
        <taxon>Endopterygota</taxon>
        <taxon>Hymenoptera</taxon>
        <taxon>Apocrita</taxon>
        <taxon>Ichneumonoidea</taxon>
        <taxon>Braconidae</taxon>
        <taxon>Microgastrinae</taxon>
        <taxon>Cotesia</taxon>
    </lineage>
</organism>
<accession>A0AAV7IEC8</accession>